<dbReference type="InterPro" id="IPR050309">
    <property type="entry name" value="Type-B_Carboxylest/Lipase"/>
</dbReference>
<accession>A0A8T9B2R4</accession>
<evidence type="ECO:0000313" key="6">
    <source>
        <dbReference type="Proteomes" id="UP000469559"/>
    </source>
</evidence>
<dbReference type="GO" id="GO:0016787">
    <property type="term" value="F:hydrolase activity"/>
    <property type="evidence" value="ECO:0007669"/>
    <property type="project" value="UniProtKB-KW"/>
</dbReference>
<evidence type="ECO:0000256" key="1">
    <source>
        <dbReference type="ARBA" id="ARBA00005964"/>
    </source>
</evidence>
<dbReference type="InterPro" id="IPR019826">
    <property type="entry name" value="Carboxylesterase_B_AS"/>
</dbReference>
<protein>
    <recommendedName>
        <fullName evidence="3">Carboxylic ester hydrolase</fullName>
        <ecNumber evidence="3">3.1.1.-</ecNumber>
    </recommendedName>
</protein>
<feature type="non-terminal residue" evidence="5">
    <location>
        <position position="1"/>
    </location>
</feature>
<evidence type="ECO:0000313" key="5">
    <source>
        <dbReference type="EMBL" id="TVY13631.1"/>
    </source>
</evidence>
<feature type="domain" description="Carboxylesterase type B" evidence="4">
    <location>
        <begin position="32"/>
        <end position="251"/>
    </location>
</feature>
<organism evidence="5 6">
    <name type="scientific">Lachnellula arida</name>
    <dbReference type="NCBI Taxonomy" id="1316785"/>
    <lineage>
        <taxon>Eukaryota</taxon>
        <taxon>Fungi</taxon>
        <taxon>Dikarya</taxon>
        <taxon>Ascomycota</taxon>
        <taxon>Pezizomycotina</taxon>
        <taxon>Leotiomycetes</taxon>
        <taxon>Helotiales</taxon>
        <taxon>Lachnaceae</taxon>
        <taxon>Lachnellula</taxon>
    </lineage>
</organism>
<dbReference type="OrthoDB" id="408631at2759"/>
<keyword evidence="2 3" id="KW-0378">Hydrolase</keyword>
<dbReference type="EMBL" id="QGMF01000900">
    <property type="protein sequence ID" value="TVY13631.1"/>
    <property type="molecule type" value="Genomic_DNA"/>
</dbReference>
<evidence type="ECO:0000256" key="2">
    <source>
        <dbReference type="ARBA" id="ARBA00022801"/>
    </source>
</evidence>
<evidence type="ECO:0000259" key="4">
    <source>
        <dbReference type="Pfam" id="PF00135"/>
    </source>
</evidence>
<dbReference type="PROSITE" id="PS00941">
    <property type="entry name" value="CARBOXYLESTERASE_B_2"/>
    <property type="match status" value="1"/>
</dbReference>
<dbReference type="Gene3D" id="3.40.50.1820">
    <property type="entry name" value="alpha/beta hydrolase"/>
    <property type="match status" value="1"/>
</dbReference>
<dbReference type="PANTHER" id="PTHR11559">
    <property type="entry name" value="CARBOXYLESTERASE"/>
    <property type="match status" value="1"/>
</dbReference>
<comment type="caution">
    <text evidence="5">The sequence shown here is derived from an EMBL/GenBank/DDBJ whole genome shotgun (WGS) entry which is preliminary data.</text>
</comment>
<keyword evidence="6" id="KW-1185">Reference proteome</keyword>
<comment type="similarity">
    <text evidence="1 3">Belongs to the type-B carboxylesterase/lipase family.</text>
</comment>
<dbReference type="EC" id="3.1.1.-" evidence="3"/>
<dbReference type="PROSITE" id="PS00122">
    <property type="entry name" value="CARBOXYLESTERASE_B_1"/>
    <property type="match status" value="1"/>
</dbReference>
<evidence type="ECO:0000256" key="3">
    <source>
        <dbReference type="RuleBase" id="RU361235"/>
    </source>
</evidence>
<dbReference type="Pfam" id="PF00135">
    <property type="entry name" value="COesterase"/>
    <property type="match status" value="1"/>
</dbReference>
<dbReference type="InterPro" id="IPR002018">
    <property type="entry name" value="CarbesteraseB"/>
</dbReference>
<sequence length="348" mass="37576">MMKTPGLLLGLGLGLLLALAGTAKADVDLTVDLNYATYEGVREDGGVSHWFGIRYAAPPLGELRFRAPRPPPTNHTLQNADTHGPVCLSSPSTSLDPALDEDCLFLDVYAPTNSSAPLPVFVWFPGGGFNSLSGPDTSASPLIAAGDFGFVVVTINYRVGPWGFLASREVQQNGDLNAGLLDQRQALYWVQEHIHHFGGDRNHVTIGGASAGAASVDLHLSAYGGRDDGLFHAAAAESQSFGAQLTVAESQYQYDALHRHAHPRIQQPQHPDPRLRRGVPVFMWSNVIDGTFTPDYTYALFAAGRFVRVPVIFGDDTNEGTIFTPKNISSYPSMNSFLLNNFVRLTPA</sequence>
<keyword evidence="3" id="KW-0732">Signal</keyword>
<dbReference type="InterPro" id="IPR029058">
    <property type="entry name" value="AB_hydrolase_fold"/>
</dbReference>
<dbReference type="Proteomes" id="UP000469559">
    <property type="component" value="Unassembled WGS sequence"/>
</dbReference>
<name>A0A8T9B2R4_9HELO</name>
<dbReference type="SUPFAM" id="SSF53474">
    <property type="entry name" value="alpha/beta-Hydrolases"/>
    <property type="match status" value="1"/>
</dbReference>
<reference evidence="5 6" key="1">
    <citation type="submission" date="2018-05" db="EMBL/GenBank/DDBJ databases">
        <title>Whole genome sequencing for identification of molecular markers to develop diagnostic detection tools for the regulated plant pathogen Lachnellula willkommii.</title>
        <authorList>
            <person name="Giroux E."/>
            <person name="Bilodeau G."/>
        </authorList>
    </citation>
    <scope>NUCLEOTIDE SEQUENCE [LARGE SCALE GENOMIC DNA]</scope>
    <source>
        <strain evidence="5 6">CBS 203.66</strain>
    </source>
</reference>
<dbReference type="AlphaFoldDB" id="A0A8T9B2R4"/>
<proteinExistence type="inferred from homology"/>
<gene>
    <name evidence="5" type="primary">pnbA</name>
    <name evidence="5" type="ORF">LARI1_G008731</name>
</gene>
<feature type="chain" id="PRO_5035962495" description="Carboxylic ester hydrolase" evidence="3">
    <location>
        <begin position="26"/>
        <end position="348"/>
    </location>
</feature>
<dbReference type="InterPro" id="IPR019819">
    <property type="entry name" value="Carboxylesterase_B_CS"/>
</dbReference>
<feature type="signal peptide" evidence="3">
    <location>
        <begin position="1"/>
        <end position="25"/>
    </location>
</feature>